<name>A0ABY1ABG6_9LACO</name>
<keyword evidence="2" id="KW-1133">Transmembrane helix</keyword>
<accession>A0ABY1ABG6</accession>
<sequence>MFIREGVLDMKKLFNLKDTKVLVALSLMVAVIGGFQVYNSRDVLAAFIDQPETINVKSAKSTKNIETINSDKNDSSASSQQVASSSSKQSSSVTSTASQVQSSQAKASQTSSKAQTVASSSSQTTNTSTQAASTQAATASSQASSSQTIPTSGFYLNGHTYPIKNFSGTGSVPADGNVYAWTSLPNYYLFERAGLAHSQLSSLTVGSKVVINGQVMHVTEVLHGVKNDGTGLGLVSKKLAQHSAGWQTCEQASYNSTLTIWFADR</sequence>
<dbReference type="Proteomes" id="UP000182089">
    <property type="component" value="Unassembled WGS sequence"/>
</dbReference>
<evidence type="ECO:0000256" key="2">
    <source>
        <dbReference type="SAM" id="Phobius"/>
    </source>
</evidence>
<gene>
    <name evidence="3" type="ORF">SAMN05216431_10641</name>
</gene>
<feature type="region of interest" description="Disordered" evidence="1">
    <location>
        <begin position="65"/>
        <end position="129"/>
    </location>
</feature>
<feature type="transmembrane region" description="Helical" evidence="2">
    <location>
        <begin position="21"/>
        <end position="38"/>
    </location>
</feature>
<keyword evidence="2" id="KW-0472">Membrane</keyword>
<organism evidence="3 4">
    <name type="scientific">Ligilactobacillus ruminis</name>
    <dbReference type="NCBI Taxonomy" id="1623"/>
    <lineage>
        <taxon>Bacteria</taxon>
        <taxon>Bacillati</taxon>
        <taxon>Bacillota</taxon>
        <taxon>Bacilli</taxon>
        <taxon>Lactobacillales</taxon>
        <taxon>Lactobacillaceae</taxon>
        <taxon>Ligilactobacillus</taxon>
    </lineage>
</organism>
<reference evidence="3 4" key="1">
    <citation type="submission" date="2016-10" db="EMBL/GenBank/DDBJ databases">
        <authorList>
            <person name="Varghese N."/>
            <person name="Submissions S."/>
        </authorList>
    </citation>
    <scope>NUCLEOTIDE SEQUENCE [LARGE SCALE GENOMIC DNA]</scope>
    <source>
        <strain evidence="3 4">WC1T17</strain>
    </source>
</reference>
<evidence type="ECO:0000313" key="3">
    <source>
        <dbReference type="EMBL" id="SEM65513.1"/>
    </source>
</evidence>
<proteinExistence type="predicted"/>
<comment type="caution">
    <text evidence="3">The sequence shown here is derived from an EMBL/GenBank/DDBJ whole genome shotgun (WGS) entry which is preliminary data.</text>
</comment>
<protein>
    <submittedName>
        <fullName evidence="3">Uncharacterized protein</fullName>
    </submittedName>
</protein>
<dbReference type="EMBL" id="FOCC01000006">
    <property type="protein sequence ID" value="SEM65513.1"/>
    <property type="molecule type" value="Genomic_DNA"/>
</dbReference>
<evidence type="ECO:0000256" key="1">
    <source>
        <dbReference type="SAM" id="MobiDB-lite"/>
    </source>
</evidence>
<evidence type="ECO:0000313" key="4">
    <source>
        <dbReference type="Proteomes" id="UP000182089"/>
    </source>
</evidence>
<keyword evidence="2" id="KW-0812">Transmembrane</keyword>
<feature type="compositionally biased region" description="Low complexity" evidence="1">
    <location>
        <begin position="75"/>
        <end position="129"/>
    </location>
</feature>